<feature type="region of interest" description="Disordered" evidence="1">
    <location>
        <begin position="1"/>
        <end position="22"/>
    </location>
</feature>
<dbReference type="AlphaFoldDB" id="A0A3N4HRP9"/>
<feature type="compositionally biased region" description="Acidic residues" evidence="1">
    <location>
        <begin position="1"/>
        <end position="10"/>
    </location>
</feature>
<sequence length="104" mass="11502">MYLAHDDEDLPPQASHGYQAPYHPAPISSHIPSLVLYTTPDLSANRDESRPRTFLLNPMPTRRISITKNQGLHGYQPAACLRSLGFEGVCIWGTRMSISGSRAP</sequence>
<dbReference type="Proteomes" id="UP000275078">
    <property type="component" value="Unassembled WGS sequence"/>
</dbReference>
<evidence type="ECO:0000313" key="2">
    <source>
        <dbReference type="EMBL" id="RPA74711.1"/>
    </source>
</evidence>
<name>A0A3N4HRP9_ASCIM</name>
<keyword evidence="3" id="KW-1185">Reference proteome</keyword>
<accession>A0A3N4HRP9</accession>
<reference evidence="2 3" key="1">
    <citation type="journal article" date="2018" name="Nat. Ecol. Evol.">
        <title>Pezizomycetes genomes reveal the molecular basis of ectomycorrhizal truffle lifestyle.</title>
        <authorList>
            <person name="Murat C."/>
            <person name="Payen T."/>
            <person name="Noel B."/>
            <person name="Kuo A."/>
            <person name="Morin E."/>
            <person name="Chen J."/>
            <person name="Kohler A."/>
            <person name="Krizsan K."/>
            <person name="Balestrini R."/>
            <person name="Da Silva C."/>
            <person name="Montanini B."/>
            <person name="Hainaut M."/>
            <person name="Levati E."/>
            <person name="Barry K.W."/>
            <person name="Belfiori B."/>
            <person name="Cichocki N."/>
            <person name="Clum A."/>
            <person name="Dockter R.B."/>
            <person name="Fauchery L."/>
            <person name="Guy J."/>
            <person name="Iotti M."/>
            <person name="Le Tacon F."/>
            <person name="Lindquist E.A."/>
            <person name="Lipzen A."/>
            <person name="Malagnac F."/>
            <person name="Mello A."/>
            <person name="Molinier V."/>
            <person name="Miyauchi S."/>
            <person name="Poulain J."/>
            <person name="Riccioni C."/>
            <person name="Rubini A."/>
            <person name="Sitrit Y."/>
            <person name="Splivallo R."/>
            <person name="Traeger S."/>
            <person name="Wang M."/>
            <person name="Zifcakova L."/>
            <person name="Wipf D."/>
            <person name="Zambonelli A."/>
            <person name="Paolocci F."/>
            <person name="Nowrousian M."/>
            <person name="Ottonello S."/>
            <person name="Baldrian P."/>
            <person name="Spatafora J.W."/>
            <person name="Henrissat B."/>
            <person name="Nagy L.G."/>
            <person name="Aury J.M."/>
            <person name="Wincker P."/>
            <person name="Grigoriev I.V."/>
            <person name="Bonfante P."/>
            <person name="Martin F.M."/>
        </authorList>
    </citation>
    <scope>NUCLEOTIDE SEQUENCE [LARGE SCALE GENOMIC DNA]</scope>
    <source>
        <strain evidence="2 3">RN42</strain>
    </source>
</reference>
<gene>
    <name evidence="2" type="ORF">BJ508DRAFT_30419</name>
</gene>
<protein>
    <submittedName>
        <fullName evidence="2">Uncharacterized protein</fullName>
    </submittedName>
</protein>
<evidence type="ECO:0000256" key="1">
    <source>
        <dbReference type="SAM" id="MobiDB-lite"/>
    </source>
</evidence>
<organism evidence="2 3">
    <name type="scientific">Ascobolus immersus RN42</name>
    <dbReference type="NCBI Taxonomy" id="1160509"/>
    <lineage>
        <taxon>Eukaryota</taxon>
        <taxon>Fungi</taxon>
        <taxon>Dikarya</taxon>
        <taxon>Ascomycota</taxon>
        <taxon>Pezizomycotina</taxon>
        <taxon>Pezizomycetes</taxon>
        <taxon>Pezizales</taxon>
        <taxon>Ascobolaceae</taxon>
        <taxon>Ascobolus</taxon>
    </lineage>
</organism>
<dbReference type="EMBL" id="ML119782">
    <property type="protein sequence ID" value="RPA74711.1"/>
    <property type="molecule type" value="Genomic_DNA"/>
</dbReference>
<proteinExistence type="predicted"/>
<evidence type="ECO:0000313" key="3">
    <source>
        <dbReference type="Proteomes" id="UP000275078"/>
    </source>
</evidence>